<proteinExistence type="predicted"/>
<gene>
    <name evidence="1" type="ORF">HPB50_012808</name>
</gene>
<comment type="caution">
    <text evidence="1">The sequence shown here is derived from an EMBL/GenBank/DDBJ whole genome shotgun (WGS) entry which is preliminary data.</text>
</comment>
<sequence>MCYEQCRHEDCCRCPLDGEETLERDVHWMEFPVQNLLSRKAEEQLCYILCTSVYVPQAAASIPFPSTNSTDSAGSRRSVEKL</sequence>
<organism evidence="1 2">
    <name type="scientific">Hyalomma asiaticum</name>
    <name type="common">Tick</name>
    <dbReference type="NCBI Taxonomy" id="266040"/>
    <lineage>
        <taxon>Eukaryota</taxon>
        <taxon>Metazoa</taxon>
        <taxon>Ecdysozoa</taxon>
        <taxon>Arthropoda</taxon>
        <taxon>Chelicerata</taxon>
        <taxon>Arachnida</taxon>
        <taxon>Acari</taxon>
        <taxon>Parasitiformes</taxon>
        <taxon>Ixodida</taxon>
        <taxon>Ixodoidea</taxon>
        <taxon>Ixodidae</taxon>
        <taxon>Hyalomminae</taxon>
        <taxon>Hyalomma</taxon>
    </lineage>
</organism>
<protein>
    <submittedName>
        <fullName evidence="1">Uncharacterized protein</fullName>
    </submittedName>
</protein>
<accession>A0ACB7RUF1</accession>
<dbReference type="EMBL" id="CM023488">
    <property type="protein sequence ID" value="KAH6924144.1"/>
    <property type="molecule type" value="Genomic_DNA"/>
</dbReference>
<reference evidence="1" key="1">
    <citation type="submission" date="2020-05" db="EMBL/GenBank/DDBJ databases">
        <title>Large-scale comparative analyses of tick genomes elucidate their genetic diversity and vector capacities.</title>
        <authorList>
            <person name="Jia N."/>
            <person name="Wang J."/>
            <person name="Shi W."/>
            <person name="Du L."/>
            <person name="Sun Y."/>
            <person name="Zhan W."/>
            <person name="Jiang J."/>
            <person name="Wang Q."/>
            <person name="Zhang B."/>
            <person name="Ji P."/>
            <person name="Sakyi L.B."/>
            <person name="Cui X."/>
            <person name="Yuan T."/>
            <person name="Jiang B."/>
            <person name="Yang W."/>
            <person name="Lam T.T.-Y."/>
            <person name="Chang Q."/>
            <person name="Ding S."/>
            <person name="Wang X."/>
            <person name="Zhu J."/>
            <person name="Ruan X."/>
            <person name="Zhao L."/>
            <person name="Wei J."/>
            <person name="Que T."/>
            <person name="Du C."/>
            <person name="Cheng J."/>
            <person name="Dai P."/>
            <person name="Han X."/>
            <person name="Huang E."/>
            <person name="Gao Y."/>
            <person name="Liu J."/>
            <person name="Shao H."/>
            <person name="Ye R."/>
            <person name="Li L."/>
            <person name="Wei W."/>
            <person name="Wang X."/>
            <person name="Wang C."/>
            <person name="Yang T."/>
            <person name="Huo Q."/>
            <person name="Li W."/>
            <person name="Guo W."/>
            <person name="Chen H."/>
            <person name="Zhou L."/>
            <person name="Ni X."/>
            <person name="Tian J."/>
            <person name="Zhou Y."/>
            <person name="Sheng Y."/>
            <person name="Liu T."/>
            <person name="Pan Y."/>
            <person name="Xia L."/>
            <person name="Li J."/>
            <person name="Zhao F."/>
            <person name="Cao W."/>
        </authorList>
    </citation>
    <scope>NUCLEOTIDE SEQUENCE</scope>
    <source>
        <strain evidence="1">Hyas-2018</strain>
    </source>
</reference>
<keyword evidence="2" id="KW-1185">Reference proteome</keyword>
<evidence type="ECO:0000313" key="1">
    <source>
        <dbReference type="EMBL" id="KAH6924144.1"/>
    </source>
</evidence>
<evidence type="ECO:0000313" key="2">
    <source>
        <dbReference type="Proteomes" id="UP000821845"/>
    </source>
</evidence>
<name>A0ACB7RUF1_HYAAI</name>
<dbReference type="Proteomes" id="UP000821845">
    <property type="component" value="Chromosome 8"/>
</dbReference>